<dbReference type="AlphaFoldDB" id="A0A403JWX9"/>
<dbReference type="Proteomes" id="UP000885317">
    <property type="component" value="Unassembled WGS sequence"/>
</dbReference>
<dbReference type="EMBL" id="RUTY01000011">
    <property type="protein sequence ID" value="MLE30505.1"/>
    <property type="molecule type" value="Genomic_DNA"/>
</dbReference>
<sequence>MHSLRGQGIKQARVRQGVDLYQKDEICPFDGKTRARGKGGMVKLLTIIQINDLPRGKSALMLVAGNSV</sequence>
<name>A0A403JWX9_SALER</name>
<comment type="caution">
    <text evidence="1">The sequence shown here is derived from an EMBL/GenBank/DDBJ whole genome shotgun (WGS) entry which is preliminary data.</text>
</comment>
<organism evidence="1">
    <name type="scientific">Salmonella enterica</name>
    <name type="common">Salmonella choleraesuis</name>
    <dbReference type="NCBI Taxonomy" id="28901"/>
    <lineage>
        <taxon>Bacteria</taxon>
        <taxon>Pseudomonadati</taxon>
        <taxon>Pseudomonadota</taxon>
        <taxon>Gammaproteobacteria</taxon>
        <taxon>Enterobacterales</taxon>
        <taxon>Enterobacteriaceae</taxon>
        <taxon>Salmonella</taxon>
    </lineage>
</organism>
<gene>
    <name evidence="1" type="ORF">EBH50_11195</name>
</gene>
<evidence type="ECO:0000313" key="1">
    <source>
        <dbReference type="EMBL" id="MLE30505.1"/>
    </source>
</evidence>
<proteinExistence type="predicted"/>
<reference evidence="1" key="1">
    <citation type="submission" date="2018-10" db="EMBL/GenBank/DDBJ databases">
        <authorList>
            <consortium name="PulseNet: The National Subtyping Network for Foodborne Disease Surveillance"/>
            <person name="Tarr C.L."/>
            <person name="Trees E."/>
            <person name="Katz L.S."/>
            <person name="Carleton-Romer H.A."/>
            <person name="Stroika S."/>
            <person name="Kucerova Z."/>
            <person name="Roache K.F."/>
            <person name="Sabol A.L."/>
            <person name="Besser J."/>
            <person name="Gerner-Smidt P."/>
        </authorList>
    </citation>
    <scope>NUCLEOTIDE SEQUENCE [LARGE SCALE GENOMIC DNA]</scope>
    <source>
        <strain evidence="1">PNUSAS056479</strain>
    </source>
</reference>
<accession>A0A403JWX9</accession>
<protein>
    <submittedName>
        <fullName evidence="1">Uncharacterized protein</fullName>
    </submittedName>
</protein>